<organism evidence="1">
    <name type="scientific">Arundo donax</name>
    <name type="common">Giant reed</name>
    <name type="synonym">Donax arundinaceus</name>
    <dbReference type="NCBI Taxonomy" id="35708"/>
    <lineage>
        <taxon>Eukaryota</taxon>
        <taxon>Viridiplantae</taxon>
        <taxon>Streptophyta</taxon>
        <taxon>Embryophyta</taxon>
        <taxon>Tracheophyta</taxon>
        <taxon>Spermatophyta</taxon>
        <taxon>Magnoliopsida</taxon>
        <taxon>Liliopsida</taxon>
        <taxon>Poales</taxon>
        <taxon>Poaceae</taxon>
        <taxon>PACMAD clade</taxon>
        <taxon>Arundinoideae</taxon>
        <taxon>Arundineae</taxon>
        <taxon>Arundo</taxon>
    </lineage>
</organism>
<name>A0A0A9BSP2_ARUDO</name>
<sequence length="35" mass="3917">MATIIQRIFKMSLPVSCMRSTGRSSCADIPMPEEE</sequence>
<reference evidence="1" key="1">
    <citation type="submission" date="2014-09" db="EMBL/GenBank/DDBJ databases">
        <authorList>
            <person name="Magalhaes I.L.F."/>
            <person name="Oliveira U."/>
            <person name="Santos F.R."/>
            <person name="Vidigal T.H.D.A."/>
            <person name="Brescovit A.D."/>
            <person name="Santos A.J."/>
        </authorList>
    </citation>
    <scope>NUCLEOTIDE SEQUENCE</scope>
    <source>
        <tissue evidence="1">Shoot tissue taken approximately 20 cm above the soil surface</tissue>
    </source>
</reference>
<protein>
    <submittedName>
        <fullName evidence="1">Uncharacterized protein</fullName>
    </submittedName>
</protein>
<reference evidence="1" key="2">
    <citation type="journal article" date="2015" name="Data Brief">
        <title>Shoot transcriptome of the giant reed, Arundo donax.</title>
        <authorList>
            <person name="Barrero R.A."/>
            <person name="Guerrero F.D."/>
            <person name="Moolhuijzen P."/>
            <person name="Goolsby J.A."/>
            <person name="Tidwell J."/>
            <person name="Bellgard S.E."/>
            <person name="Bellgard M.I."/>
        </authorList>
    </citation>
    <scope>NUCLEOTIDE SEQUENCE</scope>
    <source>
        <tissue evidence="1">Shoot tissue taken approximately 20 cm above the soil surface</tissue>
    </source>
</reference>
<dbReference type="EMBL" id="GBRH01231559">
    <property type="protein sequence ID" value="JAD66336.1"/>
    <property type="molecule type" value="Transcribed_RNA"/>
</dbReference>
<evidence type="ECO:0000313" key="1">
    <source>
        <dbReference type="EMBL" id="JAD66336.1"/>
    </source>
</evidence>
<accession>A0A0A9BSP2</accession>
<proteinExistence type="predicted"/>
<dbReference type="AlphaFoldDB" id="A0A0A9BSP2"/>